<evidence type="ECO:0000313" key="3">
    <source>
        <dbReference type="EMBL" id="CAE0194638.1"/>
    </source>
</evidence>
<dbReference type="PANTHER" id="PTHR28556:SF4">
    <property type="entry name" value="TRANSMEMBRANE PROTEIN 106A"/>
    <property type="match status" value="1"/>
</dbReference>
<dbReference type="Proteomes" id="UP001472866">
    <property type="component" value="Chromosome 01"/>
</dbReference>
<keyword evidence="2" id="KW-0812">Transmembrane</keyword>
<evidence type="ECO:0000313" key="5">
    <source>
        <dbReference type="Proteomes" id="UP001472866"/>
    </source>
</evidence>
<reference evidence="3" key="1">
    <citation type="submission" date="2021-01" db="EMBL/GenBank/DDBJ databases">
        <authorList>
            <person name="Corre E."/>
            <person name="Pelletier E."/>
            <person name="Niang G."/>
            <person name="Scheremetjew M."/>
            <person name="Finn R."/>
            <person name="Kale V."/>
            <person name="Holt S."/>
            <person name="Cochrane G."/>
            <person name="Meng A."/>
            <person name="Brown T."/>
            <person name="Cohen L."/>
        </authorList>
    </citation>
    <scope>NUCLEOTIDE SEQUENCE</scope>
    <source>
        <strain evidence="3">RCC1871</strain>
    </source>
</reference>
<feature type="transmembrane region" description="Helical" evidence="2">
    <location>
        <begin position="256"/>
        <end position="280"/>
    </location>
</feature>
<keyword evidence="2" id="KW-0472">Membrane</keyword>
<protein>
    <submittedName>
        <fullName evidence="3">Uncharacterized protein</fullName>
    </submittedName>
</protein>
<feature type="compositionally biased region" description="Basic and acidic residues" evidence="1">
    <location>
        <begin position="193"/>
        <end position="202"/>
    </location>
</feature>
<evidence type="ECO:0000256" key="1">
    <source>
        <dbReference type="SAM" id="MobiDB-lite"/>
    </source>
</evidence>
<proteinExistence type="predicted"/>
<feature type="region of interest" description="Disordered" evidence="1">
    <location>
        <begin position="81"/>
        <end position="202"/>
    </location>
</feature>
<dbReference type="AlphaFoldDB" id="A0A7S3CFW5"/>
<name>A0A7S3CFW5_9CHLO</name>
<organism evidence="3">
    <name type="scientific">Chloropicon roscoffensis</name>
    <dbReference type="NCBI Taxonomy" id="1461544"/>
    <lineage>
        <taxon>Eukaryota</taxon>
        <taxon>Viridiplantae</taxon>
        <taxon>Chlorophyta</taxon>
        <taxon>Chloropicophyceae</taxon>
        <taxon>Chloropicales</taxon>
        <taxon>Chloropicaceae</taxon>
        <taxon>Chloropicon</taxon>
    </lineage>
</organism>
<feature type="compositionally biased region" description="Basic and acidic residues" evidence="1">
    <location>
        <begin position="24"/>
        <end position="34"/>
    </location>
</feature>
<keyword evidence="2" id="KW-1133">Transmembrane helix</keyword>
<evidence type="ECO:0000256" key="2">
    <source>
        <dbReference type="SAM" id="Phobius"/>
    </source>
</evidence>
<sequence>MDVTDDDPSSSPPPSSAAAPPWRLDPRIERRLSAGRESSSSQGVVSFNEEHEHYASRGTTTEVVVLSSNLPGLSAEKIRARSAAAPNLEPRRQESFSSLSLPGGHVGSEPHSRRQTPKDGGWVRGIDIGRLFAGLRGPDETLTPLQTPEGKGSRGRRTPGSGAEAGAREPFLDDDDDDDSVQSFRDTVAPGSKHQDHHSEAYDAHLKSRSGGWLSRLWNKHFDQANYYNETFRARDFESDYLALVPLSDPRLSHRWPLWVFVLLSALLCGTMFCAVFFFVQRQVEVNQGEIFTRTSSIHVNPIKPGDYHGNYSLDLKIDIPVHNQNYFPATISGGIGIYLYNYKGGEVELDHAQVHSRSTRVFSITANASNFDSMVTSTIIGRCTVLQPHLLQFVLKGEFSTEVLFYGAQTTRINTYAIVDCKIKEEWPWG</sequence>
<feature type="region of interest" description="Disordered" evidence="1">
    <location>
        <begin position="1"/>
        <end position="62"/>
    </location>
</feature>
<gene>
    <name evidence="3" type="ORF">CROS1456_LOCUS7729</name>
    <name evidence="4" type="ORF">HKI87_01g00500</name>
</gene>
<reference evidence="4 5" key="2">
    <citation type="submission" date="2024-03" db="EMBL/GenBank/DDBJ databases">
        <title>Complete genome sequence of the green alga Chloropicon roscoffensis RCC1871.</title>
        <authorList>
            <person name="Lemieux C."/>
            <person name="Pombert J.-F."/>
            <person name="Otis C."/>
            <person name="Turmel M."/>
        </authorList>
    </citation>
    <scope>NUCLEOTIDE SEQUENCE [LARGE SCALE GENOMIC DNA]</scope>
    <source>
        <strain evidence="4 5">RCC1871</strain>
    </source>
</reference>
<dbReference type="PANTHER" id="PTHR28556">
    <property type="entry name" value="TRANSMEMBRANE PROTEIN 106B"/>
    <property type="match status" value="1"/>
</dbReference>
<evidence type="ECO:0000313" key="4">
    <source>
        <dbReference type="EMBL" id="WZN58527.1"/>
    </source>
</evidence>
<dbReference type="EMBL" id="CP151501">
    <property type="protein sequence ID" value="WZN58527.1"/>
    <property type="molecule type" value="Genomic_DNA"/>
</dbReference>
<feature type="compositionally biased region" description="Polar residues" evidence="1">
    <location>
        <begin position="36"/>
        <end position="45"/>
    </location>
</feature>
<accession>A0A7S3CFW5</accession>
<dbReference type="InterPro" id="IPR009790">
    <property type="entry name" value="TMEM106"/>
</dbReference>
<dbReference type="EMBL" id="HBHZ01010062">
    <property type="protein sequence ID" value="CAE0194638.1"/>
    <property type="molecule type" value="Transcribed_RNA"/>
</dbReference>
<keyword evidence="5" id="KW-1185">Reference proteome</keyword>